<evidence type="ECO:0000256" key="2">
    <source>
        <dbReference type="ARBA" id="ARBA00010617"/>
    </source>
</evidence>
<keyword evidence="5" id="KW-0479">Metal-binding</keyword>
<evidence type="ECO:0000313" key="11">
    <source>
        <dbReference type="EMBL" id="KAK4483429.1"/>
    </source>
</evidence>
<evidence type="ECO:0000256" key="6">
    <source>
        <dbReference type="ARBA" id="ARBA00022989"/>
    </source>
</evidence>
<comment type="similarity">
    <text evidence="2">Belongs to the cytochrome P450 family.</text>
</comment>
<evidence type="ECO:0008006" key="13">
    <source>
        <dbReference type="Google" id="ProtNLM"/>
    </source>
</evidence>
<accession>A0ABR0D2B9</accession>
<dbReference type="InterPro" id="IPR002401">
    <property type="entry name" value="Cyt_P450_E_grp-I"/>
</dbReference>
<reference evidence="11 12" key="1">
    <citation type="journal article" date="2023" name="bioRxiv">
        <title>Genome report: Whole genome sequence and annotation of Penstemon davidsonii.</title>
        <authorList>
            <person name="Ostevik K.L."/>
            <person name="Alabady M."/>
            <person name="Zhang M."/>
            <person name="Rausher M.D."/>
        </authorList>
    </citation>
    <scope>NUCLEOTIDE SEQUENCE [LARGE SCALE GENOMIC DNA]</scope>
    <source>
        <strain evidence="11">DNT005</strain>
        <tissue evidence="11">Whole leaf</tissue>
    </source>
</reference>
<sequence length="986" mass="110974">MELLQTVLVLLLCFALWLCIGRLKLNFGNRNSSKLPPGPKPFPIIGNILELGQNPHKSLAKLSKTYGPLMHLKLGSMTMIVVSSPETAKLVLQKYDQNFSDRPALEAGRPLDHLKFSVAWLPAGNQWRKLRKICKEQIFSMSRLDASQGLRKEKLQQLWDYVNDCCTSGEAVDIGRAAFNTSMNLMSTTLFSIDFAAFGTNSSQEFMEVFREIMALEGKPNFADYFPILQRVDPQGIFRGLKINFEKCFRVFDEIINQRLQERGFSSGCALKNDMLEALLDLQQEKETELSFDDIKHLLLDLFVAGTDTSSVTVEWALTELMRNPEIMLKAQNELKNIIGHTEQIIQESDILKLPYLRAVVKETFRLHPAGPLSLPHKAKEDIEVSGYIVPKNSQISVNIWAIGRDSSTWSEPDLFMPERFLEQETDFHGRHFELIPFGGGRRMCLGMPLANRTVHLMVATFIHNFDWKLQGEIDMTENFGLTLQKATPLKAVPFKAVGGLGLRSQATAGLGSSVPGRGGLGIGVGGEGWGGGGWGQNPHKSLAKLSKIYGPLMSLKLGSMTTIVVSSPETAKLVLLKYDQNFSDRPTLNAMRPFDHHKLSVAWAPVGNQWRKLRKICKEQMFSVSRLDASQSLRKEKLQQLWDYVNDCCTSVEAVDIGRAAFTTSLNLMSATLFSVDFAAFGSDSSREFREIVQGIMALAGKPNVADYFPILQTVDPQGIFREIKLYFEKCFEIFDEIINQRMQERVLPSDYTSKNDMLEALIYLKLKKETELNFADIKHLLLNLFVAGTDTSSVTVEWALTELMRNPGKMLKAQNELRNVIGQTEQVQESDIPKLPYLRAVIKETFRLHPAAPLSVPHKAKEDIEIQGYMVPKDTQTIVNVWAIGRDSSAWSEPDLFMPERFLEQETDFHGQHFELIPFGGGRRICLGLPLANRTVHLMVATFIHNFDWKLEGGLKPGEIDMTENFGLTLQKATPLKAVPFKAM</sequence>
<organism evidence="11 12">
    <name type="scientific">Penstemon davidsonii</name>
    <dbReference type="NCBI Taxonomy" id="160366"/>
    <lineage>
        <taxon>Eukaryota</taxon>
        <taxon>Viridiplantae</taxon>
        <taxon>Streptophyta</taxon>
        <taxon>Embryophyta</taxon>
        <taxon>Tracheophyta</taxon>
        <taxon>Spermatophyta</taxon>
        <taxon>Magnoliopsida</taxon>
        <taxon>eudicotyledons</taxon>
        <taxon>Gunneridae</taxon>
        <taxon>Pentapetalae</taxon>
        <taxon>asterids</taxon>
        <taxon>lamiids</taxon>
        <taxon>Lamiales</taxon>
        <taxon>Plantaginaceae</taxon>
        <taxon>Cheloneae</taxon>
        <taxon>Penstemon</taxon>
    </lineage>
</organism>
<keyword evidence="9" id="KW-0503">Monooxygenase</keyword>
<comment type="caution">
    <text evidence="11">The sequence shown here is derived from an EMBL/GenBank/DDBJ whole genome shotgun (WGS) entry which is preliminary data.</text>
</comment>
<dbReference type="InterPro" id="IPR036396">
    <property type="entry name" value="Cyt_P450_sf"/>
</dbReference>
<dbReference type="Proteomes" id="UP001291926">
    <property type="component" value="Unassembled WGS sequence"/>
</dbReference>
<evidence type="ECO:0000256" key="4">
    <source>
        <dbReference type="ARBA" id="ARBA00022692"/>
    </source>
</evidence>
<protein>
    <recommendedName>
        <fullName evidence="13">Cytochrome P450</fullName>
    </recommendedName>
</protein>
<dbReference type="InterPro" id="IPR017972">
    <property type="entry name" value="Cyt_P450_CS"/>
</dbReference>
<dbReference type="PRINTS" id="PR00463">
    <property type="entry name" value="EP450I"/>
</dbReference>
<dbReference type="PROSITE" id="PS00086">
    <property type="entry name" value="CYTOCHROME_P450"/>
    <property type="match status" value="2"/>
</dbReference>
<keyword evidence="4" id="KW-0812">Transmembrane</keyword>
<evidence type="ECO:0000256" key="8">
    <source>
        <dbReference type="ARBA" id="ARBA00023004"/>
    </source>
</evidence>
<evidence type="ECO:0000313" key="12">
    <source>
        <dbReference type="Proteomes" id="UP001291926"/>
    </source>
</evidence>
<keyword evidence="12" id="KW-1185">Reference proteome</keyword>
<comment type="subcellular location">
    <subcellularLocation>
        <location evidence="1">Membrane</location>
        <topology evidence="1">Single-pass membrane protein</topology>
    </subcellularLocation>
</comment>
<gene>
    <name evidence="11" type="ORF">RD792_010616</name>
</gene>
<keyword evidence="6" id="KW-1133">Transmembrane helix</keyword>
<dbReference type="InterPro" id="IPR001128">
    <property type="entry name" value="Cyt_P450"/>
</dbReference>
<evidence type="ECO:0000256" key="9">
    <source>
        <dbReference type="ARBA" id="ARBA00023033"/>
    </source>
</evidence>
<dbReference type="SUPFAM" id="SSF48264">
    <property type="entry name" value="Cytochrome P450"/>
    <property type="match status" value="2"/>
</dbReference>
<keyword evidence="10" id="KW-0472">Membrane</keyword>
<evidence type="ECO:0000256" key="10">
    <source>
        <dbReference type="ARBA" id="ARBA00023136"/>
    </source>
</evidence>
<dbReference type="CDD" id="cd11073">
    <property type="entry name" value="CYP76-like"/>
    <property type="match status" value="2"/>
</dbReference>
<dbReference type="EMBL" id="JAYDYQ010002534">
    <property type="protein sequence ID" value="KAK4483429.1"/>
    <property type="molecule type" value="Genomic_DNA"/>
</dbReference>
<dbReference type="Pfam" id="PF00067">
    <property type="entry name" value="p450"/>
    <property type="match status" value="2"/>
</dbReference>
<dbReference type="PANTHER" id="PTHR47950:SF4">
    <property type="entry name" value="GERANIOL 8-HYDROXYLASE-LIKE"/>
    <property type="match status" value="1"/>
</dbReference>
<evidence type="ECO:0000256" key="7">
    <source>
        <dbReference type="ARBA" id="ARBA00023002"/>
    </source>
</evidence>
<keyword evidence="3" id="KW-0349">Heme</keyword>
<dbReference type="PRINTS" id="PR00385">
    <property type="entry name" value="P450"/>
</dbReference>
<keyword evidence="7" id="KW-0560">Oxidoreductase</keyword>
<dbReference type="PANTHER" id="PTHR47950">
    <property type="entry name" value="CYTOCHROME P450, FAMILY 76, SUBFAMILY C, POLYPEPTIDE 5-RELATED"/>
    <property type="match status" value="1"/>
</dbReference>
<dbReference type="Gene3D" id="1.10.630.10">
    <property type="entry name" value="Cytochrome P450"/>
    <property type="match status" value="2"/>
</dbReference>
<evidence type="ECO:0000256" key="3">
    <source>
        <dbReference type="ARBA" id="ARBA00022617"/>
    </source>
</evidence>
<evidence type="ECO:0000256" key="1">
    <source>
        <dbReference type="ARBA" id="ARBA00004167"/>
    </source>
</evidence>
<evidence type="ECO:0000256" key="5">
    <source>
        <dbReference type="ARBA" id="ARBA00022723"/>
    </source>
</evidence>
<keyword evidence="8" id="KW-0408">Iron</keyword>
<name>A0ABR0D2B9_9LAMI</name>
<proteinExistence type="inferred from homology"/>